<name>A0A6J7WSV3_9CAUD</name>
<sequence>MANVVTSQTILDGDRLAIFKFTNISDGTAETGVVKINVSTLNKNQFGDACTGLIINKIWHSTHGMEVEILWDATTDQLAWIIPQNTTYWQDFSSFGGIQNNAGAGKTGNIAFTTLDASAGDVYTVVLECIKTYANPIPAAV</sequence>
<protein>
    <submittedName>
        <fullName evidence="1">Uncharacterized protein</fullName>
    </submittedName>
</protein>
<gene>
    <name evidence="1" type="ORF">UFOVP237_19</name>
</gene>
<accession>A0A6J7WSV3</accession>
<proteinExistence type="predicted"/>
<reference evidence="1" key="1">
    <citation type="submission" date="2020-05" db="EMBL/GenBank/DDBJ databases">
        <authorList>
            <person name="Chiriac C."/>
            <person name="Salcher M."/>
            <person name="Ghai R."/>
            <person name="Kavagutti S V."/>
        </authorList>
    </citation>
    <scope>NUCLEOTIDE SEQUENCE</scope>
</reference>
<dbReference type="EMBL" id="LR798277">
    <property type="protein sequence ID" value="CAB5219865.1"/>
    <property type="molecule type" value="Genomic_DNA"/>
</dbReference>
<evidence type="ECO:0000313" key="1">
    <source>
        <dbReference type="EMBL" id="CAB5219865.1"/>
    </source>
</evidence>
<organism evidence="1">
    <name type="scientific">uncultured Caudovirales phage</name>
    <dbReference type="NCBI Taxonomy" id="2100421"/>
    <lineage>
        <taxon>Viruses</taxon>
        <taxon>Duplodnaviria</taxon>
        <taxon>Heunggongvirae</taxon>
        <taxon>Uroviricota</taxon>
        <taxon>Caudoviricetes</taxon>
        <taxon>Peduoviridae</taxon>
        <taxon>Maltschvirus</taxon>
        <taxon>Maltschvirus maltsch</taxon>
    </lineage>
</organism>